<keyword evidence="2" id="KW-0449">Lipoprotein</keyword>
<evidence type="ECO:0000256" key="1">
    <source>
        <dbReference type="SAM" id="Phobius"/>
    </source>
</evidence>
<reference evidence="2 3" key="1">
    <citation type="submission" date="2016-10" db="EMBL/GenBank/DDBJ databases">
        <authorList>
            <person name="Varghese N."/>
            <person name="Submissions S."/>
        </authorList>
    </citation>
    <scope>NUCLEOTIDE SEQUENCE [LARGE SCALE GENOMIC DNA]</scope>
    <source>
        <strain evidence="2 3">DSM 1361</strain>
    </source>
</reference>
<name>A0A662ZIW1_9GAMM</name>
<dbReference type="RefSeq" id="WP_093140844.1">
    <property type="nucleotide sequence ID" value="NZ_FOXF01000007.1"/>
</dbReference>
<protein>
    <submittedName>
        <fullName evidence="2">Basic membrane lipoprotein Med, substrate-binding protein (PBP1-ABC) superfamily</fullName>
    </submittedName>
</protein>
<keyword evidence="1" id="KW-1133">Transmembrane helix</keyword>
<keyword evidence="1" id="KW-0472">Membrane</keyword>
<feature type="transmembrane region" description="Helical" evidence="1">
    <location>
        <begin position="12"/>
        <end position="30"/>
    </location>
</feature>
<dbReference type="Proteomes" id="UP000243745">
    <property type="component" value="Unassembled WGS sequence"/>
</dbReference>
<dbReference type="Gene3D" id="3.40.50.2300">
    <property type="match status" value="2"/>
</dbReference>
<keyword evidence="3" id="KW-1185">Reference proteome</keyword>
<dbReference type="OrthoDB" id="9769871at2"/>
<gene>
    <name evidence="2" type="ORF">SAMN02910344_00626</name>
</gene>
<organism evidence="2 3">
    <name type="scientific">Ruminobacter amylophilus</name>
    <dbReference type="NCBI Taxonomy" id="867"/>
    <lineage>
        <taxon>Bacteria</taxon>
        <taxon>Pseudomonadati</taxon>
        <taxon>Pseudomonadota</taxon>
        <taxon>Gammaproteobacteria</taxon>
        <taxon>Aeromonadales</taxon>
        <taxon>Succinivibrionaceae</taxon>
        <taxon>Ruminobacter</taxon>
    </lineage>
</organism>
<sequence>MRSKNQDIAGLILFIFLFLVIVSVVVLFSVNNFSFGSSSAILQRNVLEGASKVKKLYYIESNNLEPKSIEYINLHGFISTLKRYPQMEINVIEGVGSDYRRLEEIVNNAYAEGARYVFLSGFEMNNALGNIFRRFSDVKFFVSCIEVSDSNVVSYTDKTYVSKYMAGFISGIFLGKNKNSEEELRYMMYDSKGSGHDISKDFQQGNIGYIANSCSTYEKRNINAFALGLEHAFAEKKLYVLWLNQDNTEEQNFSDITRFLKKYNIKVLDGTNSPCKWCRYAVDNNLYYFDLMVKGAENKNGTILGKYFYDPSIIFSTLVESIAADSRGNSNNYFFGYSDNVIGFDYTKSLARELSEYDSSLYALISKKVSDLSSGREYVFKGKIYNNKGLLMLPEGFVFTDEELLHEMNWLNENVVETNTCLSPRLNKHFVIRSIMFNNP</sequence>
<keyword evidence="1" id="KW-0812">Transmembrane</keyword>
<evidence type="ECO:0000313" key="2">
    <source>
        <dbReference type="EMBL" id="SFP17336.1"/>
    </source>
</evidence>
<evidence type="ECO:0000313" key="3">
    <source>
        <dbReference type="Proteomes" id="UP000243745"/>
    </source>
</evidence>
<accession>A0A662ZIW1</accession>
<dbReference type="EMBL" id="FOXF01000007">
    <property type="protein sequence ID" value="SFP17336.1"/>
    <property type="molecule type" value="Genomic_DNA"/>
</dbReference>
<proteinExistence type="predicted"/>
<dbReference type="AlphaFoldDB" id="A0A662ZIW1"/>